<evidence type="ECO:0000313" key="3">
    <source>
        <dbReference type="Proteomes" id="UP000272025"/>
    </source>
</evidence>
<dbReference type="AlphaFoldDB" id="A0A3N2Q3U0"/>
<reference evidence="2 3" key="1">
    <citation type="journal article" date="2018" name="Mol. Ecol.">
        <title>The obligate alkalophilic soda-lake fungus Sodiomyces alkalinus has shifted to a protein diet.</title>
        <authorList>
            <person name="Grum-Grzhimaylo A.A."/>
            <person name="Falkoski D.L."/>
            <person name="van den Heuvel J."/>
            <person name="Valero-Jimenez C.A."/>
            <person name="Min B."/>
            <person name="Choi I.G."/>
            <person name="Lipzen A."/>
            <person name="Daum C.G."/>
            <person name="Aanen D.K."/>
            <person name="Tsang A."/>
            <person name="Henrissat B."/>
            <person name="Bilanenko E.N."/>
            <person name="de Vries R.P."/>
            <person name="van Kan J.A.L."/>
            <person name="Grigoriev I.V."/>
            <person name="Debets A.J.M."/>
        </authorList>
    </citation>
    <scope>NUCLEOTIDE SEQUENCE [LARGE SCALE GENOMIC DNA]</scope>
    <source>
        <strain evidence="2 3">F11</strain>
    </source>
</reference>
<dbReference type="RefSeq" id="XP_028469226.1">
    <property type="nucleotide sequence ID" value="XM_028614005.1"/>
</dbReference>
<sequence length="162" mass="18230">MSSHRDGELRTATASSLLIEEQQVGQDTTRSNGRRAEMKQRGRSGSLLVLHAVVYPEKLCKWATLVRSHHAPLYHPYRYFDKSQHSDPELNAGKRNNTKYDAALHEKFSASPTSETSGPKDSPSHLIRWGFRTDLGVGYTGSNTDMEPRTQPPSINNNYNTM</sequence>
<feature type="region of interest" description="Disordered" evidence="1">
    <location>
        <begin position="141"/>
        <end position="162"/>
    </location>
</feature>
<protein>
    <submittedName>
        <fullName evidence="2">Uncharacterized protein</fullName>
    </submittedName>
</protein>
<proteinExistence type="predicted"/>
<dbReference type="EMBL" id="ML119052">
    <property type="protein sequence ID" value="ROT41420.1"/>
    <property type="molecule type" value="Genomic_DNA"/>
</dbReference>
<evidence type="ECO:0000313" key="2">
    <source>
        <dbReference type="EMBL" id="ROT41420.1"/>
    </source>
</evidence>
<evidence type="ECO:0000256" key="1">
    <source>
        <dbReference type="SAM" id="MobiDB-lite"/>
    </source>
</evidence>
<dbReference type="GeneID" id="39582483"/>
<keyword evidence="3" id="KW-1185">Reference proteome</keyword>
<accession>A0A3N2Q3U0</accession>
<gene>
    <name evidence="2" type="ORF">SODALDRAFT_357459</name>
</gene>
<organism evidence="2 3">
    <name type="scientific">Sodiomyces alkalinus (strain CBS 110278 / VKM F-3762 / F11)</name>
    <name type="common">Alkaliphilic filamentous fungus</name>
    <dbReference type="NCBI Taxonomy" id="1314773"/>
    <lineage>
        <taxon>Eukaryota</taxon>
        <taxon>Fungi</taxon>
        <taxon>Dikarya</taxon>
        <taxon>Ascomycota</taxon>
        <taxon>Pezizomycotina</taxon>
        <taxon>Sordariomycetes</taxon>
        <taxon>Hypocreomycetidae</taxon>
        <taxon>Glomerellales</taxon>
        <taxon>Plectosphaerellaceae</taxon>
        <taxon>Sodiomyces</taxon>
    </lineage>
</organism>
<dbReference type="Proteomes" id="UP000272025">
    <property type="component" value="Unassembled WGS sequence"/>
</dbReference>
<feature type="region of interest" description="Disordered" evidence="1">
    <location>
        <begin position="1"/>
        <end position="42"/>
    </location>
</feature>
<feature type="compositionally biased region" description="Polar residues" evidence="1">
    <location>
        <begin position="152"/>
        <end position="162"/>
    </location>
</feature>
<name>A0A3N2Q3U0_SODAK</name>